<keyword evidence="1" id="KW-0812">Transmembrane</keyword>
<evidence type="ECO:0008006" key="4">
    <source>
        <dbReference type="Google" id="ProtNLM"/>
    </source>
</evidence>
<proteinExistence type="predicted"/>
<evidence type="ECO:0000256" key="1">
    <source>
        <dbReference type="SAM" id="Phobius"/>
    </source>
</evidence>
<keyword evidence="3" id="KW-1185">Reference proteome</keyword>
<organism evidence="2 3">
    <name type="scientific">Nitrosomonas supralitoralis</name>
    <dbReference type="NCBI Taxonomy" id="2116706"/>
    <lineage>
        <taxon>Bacteria</taxon>
        <taxon>Pseudomonadati</taxon>
        <taxon>Pseudomonadota</taxon>
        <taxon>Betaproteobacteria</taxon>
        <taxon>Nitrosomonadales</taxon>
        <taxon>Nitrosomonadaceae</taxon>
        <taxon>Nitrosomonas</taxon>
    </lineage>
</organism>
<accession>A0A2P7NW70</accession>
<feature type="transmembrane region" description="Helical" evidence="1">
    <location>
        <begin position="56"/>
        <end position="77"/>
    </location>
</feature>
<name>A0A2P7NW70_9PROT</name>
<evidence type="ECO:0000313" key="3">
    <source>
        <dbReference type="Proteomes" id="UP000241912"/>
    </source>
</evidence>
<evidence type="ECO:0000313" key="2">
    <source>
        <dbReference type="EMBL" id="PSJ17724.1"/>
    </source>
</evidence>
<dbReference type="AlphaFoldDB" id="A0A2P7NW70"/>
<gene>
    <name evidence="2" type="ORF">C7H79_06635</name>
</gene>
<dbReference type="EMBL" id="PXXU01000015">
    <property type="protein sequence ID" value="PSJ17724.1"/>
    <property type="molecule type" value="Genomic_DNA"/>
</dbReference>
<dbReference type="Proteomes" id="UP000241912">
    <property type="component" value="Unassembled WGS sequence"/>
</dbReference>
<comment type="caution">
    <text evidence="2">The sequence shown here is derived from an EMBL/GenBank/DDBJ whole genome shotgun (WGS) entry which is preliminary data.</text>
</comment>
<dbReference type="OrthoDB" id="8549755at2"/>
<keyword evidence="1" id="KW-0472">Membrane</keyword>
<sequence>MIRKSLFLILALAILSVPVFLMAHAFTHYTQTDGLEVSISENDTGIDLDEICLDCLALTALNLLLIAIGLFLRISVVRHRLPLSAMRWHSDSKTACYFSRAPPLRFF</sequence>
<keyword evidence="1" id="KW-1133">Transmembrane helix</keyword>
<protein>
    <recommendedName>
        <fullName evidence="4">DUF2946 domain-containing protein</fullName>
    </recommendedName>
</protein>
<dbReference type="RefSeq" id="WP_106706550.1">
    <property type="nucleotide sequence ID" value="NZ_PXXU01000015.1"/>
</dbReference>
<reference evidence="2 3" key="1">
    <citation type="submission" date="2018-03" db="EMBL/GenBank/DDBJ databases">
        <title>Draft genome of Nitrosomonas supralitoralis APG5.</title>
        <authorList>
            <person name="Urakawa H."/>
            <person name="Lopez J.V."/>
        </authorList>
    </citation>
    <scope>NUCLEOTIDE SEQUENCE [LARGE SCALE GENOMIC DNA]</scope>
    <source>
        <strain evidence="2 3">APG5</strain>
    </source>
</reference>